<evidence type="ECO:0000256" key="1">
    <source>
        <dbReference type="SAM" id="MobiDB-lite"/>
    </source>
</evidence>
<proteinExistence type="predicted"/>
<dbReference type="EMBL" id="ML976981">
    <property type="protein sequence ID" value="KAF1961403.1"/>
    <property type="molecule type" value="Genomic_DNA"/>
</dbReference>
<feature type="compositionally biased region" description="Low complexity" evidence="1">
    <location>
        <begin position="88"/>
        <end position="97"/>
    </location>
</feature>
<protein>
    <submittedName>
        <fullName evidence="2">Uncharacterized protein</fullName>
    </submittedName>
</protein>
<sequence>MSMASSLVRRSVHFFDSPLASESCHFPTTHSHQTTFPSFQASLPHQTTLPSFQASLSHQTNPPPFLNNPSHERKPALFPKKPLNHTSPTAPAARLRPPAMSTSEHIATAPASMQCSTTIPTPAESSRLKNTIYAANSEQWGDFLPVSDLKAAVGTTTRSLAEHIADMPAELQIMMQEATGDAIVEQYFEHVDKLIELNTRGRGKGIKFRQRARDFSTIRAAVDHVPEWPSFFPSGKIDFVAAAMARKTNFIIGNRDLMEVKWLDGFLDAFSCHKLVREITFGHDTYMMYGHERLFRKLINLERVTIGLDRDDVVHYNRIEHKCEVGSAAYLADALERHGKLDVLDGKKHLREIVFVQQELSYSRDAQMLQRQITDIIIEFAAEVKQRLIRGGLTKVEVFVDSDVEWDRKGEAILTRIV</sequence>
<evidence type="ECO:0000313" key="3">
    <source>
        <dbReference type="Proteomes" id="UP000800035"/>
    </source>
</evidence>
<gene>
    <name evidence="2" type="ORF">CC80DRAFT_236828</name>
</gene>
<accession>A0A6A5U8B8</accession>
<keyword evidence="3" id="KW-1185">Reference proteome</keyword>
<reference evidence="2" key="1">
    <citation type="journal article" date="2020" name="Stud. Mycol.">
        <title>101 Dothideomycetes genomes: a test case for predicting lifestyles and emergence of pathogens.</title>
        <authorList>
            <person name="Haridas S."/>
            <person name="Albert R."/>
            <person name="Binder M."/>
            <person name="Bloem J."/>
            <person name="Labutti K."/>
            <person name="Salamov A."/>
            <person name="Andreopoulos B."/>
            <person name="Baker S."/>
            <person name="Barry K."/>
            <person name="Bills G."/>
            <person name="Bluhm B."/>
            <person name="Cannon C."/>
            <person name="Castanera R."/>
            <person name="Culley D."/>
            <person name="Daum C."/>
            <person name="Ezra D."/>
            <person name="Gonzalez J."/>
            <person name="Henrissat B."/>
            <person name="Kuo A."/>
            <person name="Liang C."/>
            <person name="Lipzen A."/>
            <person name="Lutzoni F."/>
            <person name="Magnuson J."/>
            <person name="Mondo S."/>
            <person name="Nolan M."/>
            <person name="Ohm R."/>
            <person name="Pangilinan J."/>
            <person name="Park H.-J."/>
            <person name="Ramirez L."/>
            <person name="Alfaro M."/>
            <person name="Sun H."/>
            <person name="Tritt A."/>
            <person name="Yoshinaga Y."/>
            <person name="Zwiers L.-H."/>
            <person name="Turgeon B."/>
            <person name="Goodwin S."/>
            <person name="Spatafora J."/>
            <person name="Crous P."/>
            <person name="Grigoriev I."/>
        </authorList>
    </citation>
    <scope>NUCLEOTIDE SEQUENCE</scope>
    <source>
        <strain evidence="2">CBS 675.92</strain>
    </source>
</reference>
<name>A0A6A5U8B8_9PLEO</name>
<evidence type="ECO:0000313" key="2">
    <source>
        <dbReference type="EMBL" id="KAF1961403.1"/>
    </source>
</evidence>
<dbReference type="AlphaFoldDB" id="A0A6A5U8B8"/>
<organism evidence="2 3">
    <name type="scientific">Byssothecium circinans</name>
    <dbReference type="NCBI Taxonomy" id="147558"/>
    <lineage>
        <taxon>Eukaryota</taxon>
        <taxon>Fungi</taxon>
        <taxon>Dikarya</taxon>
        <taxon>Ascomycota</taxon>
        <taxon>Pezizomycotina</taxon>
        <taxon>Dothideomycetes</taxon>
        <taxon>Pleosporomycetidae</taxon>
        <taxon>Pleosporales</taxon>
        <taxon>Massarineae</taxon>
        <taxon>Massarinaceae</taxon>
        <taxon>Byssothecium</taxon>
    </lineage>
</organism>
<feature type="region of interest" description="Disordered" evidence="1">
    <location>
        <begin position="54"/>
        <end position="97"/>
    </location>
</feature>
<dbReference type="Proteomes" id="UP000800035">
    <property type="component" value="Unassembled WGS sequence"/>
</dbReference>